<feature type="compositionally biased region" description="Basic and acidic residues" evidence="1">
    <location>
        <begin position="147"/>
        <end position="164"/>
    </location>
</feature>
<sequence length="596" mass="64573">MSREPFSALGTSAGRGSPSAADIDAQPESPPRTTTRLPESLALKSLPSLSRTPSASGTLEALALLSSPRSSPGGPRSRSPLPPRPTSSPRNAPGSPSLPVPTFMSPTASSTNRSSQIGLPDQLVIHGPSSLSSPSSRALNASPIVGELHKIKEEENEDHSESGRSRNSSAASTSLASGRSRDSSIVMASGQESQSQNSSPSAPAVPTSSGSVPSTHLGAATTSHTSPKAKSNGDVFDRLFAGRPSRPSTPAERETLTAEHTFQPNLAKVEKDRHKGMERREDGLVFERLYKQGVGRAECRLKAAEAKAKQESASCSFAPRLVTEEYNRLRGSPSPPAPEHAADSPPVHERLYKGLEKRLDYFEKAEKRKSEKETHGCTFIPAILKTPVAIKAAAAGLRAETGEAGEAKEGLGRQEETEEKSGERKKESASKKVWERLYHARVPLEAKKARQRQEYEDQVLPFRPELVTKTNVREERSRAGGQAGSKPGYTDAHGRLYEESIARRQRALHREVQMPEGCTFQPNIQVLTLKEQSSVSMTRAGSPNDALRMDAMYRRGTEKGKQQLEHEIASRPPPPKSDEEECTFSPQTNVKAKRAR</sequence>
<dbReference type="PANTHER" id="PTHR35381:SF1">
    <property type="entry name" value="EF-HAND DOMAIN-CONTAINING PROTEIN"/>
    <property type="match status" value="1"/>
</dbReference>
<proteinExistence type="predicted"/>
<dbReference type="OrthoDB" id="189632at2759"/>
<dbReference type="EMBL" id="SDOX01000122">
    <property type="protein sequence ID" value="TFJ81574.1"/>
    <property type="molecule type" value="Genomic_DNA"/>
</dbReference>
<feature type="compositionally biased region" description="Polar residues" evidence="1">
    <location>
        <begin position="165"/>
        <end position="177"/>
    </location>
</feature>
<feature type="compositionally biased region" description="Low complexity" evidence="1">
    <location>
        <begin position="188"/>
        <end position="215"/>
    </location>
</feature>
<feature type="region of interest" description="Disordered" evidence="1">
    <location>
        <begin position="445"/>
        <end position="500"/>
    </location>
</feature>
<feature type="compositionally biased region" description="Low complexity" evidence="1">
    <location>
        <begin position="64"/>
        <end position="79"/>
    </location>
</feature>
<feature type="compositionally biased region" description="Polar residues" evidence="1">
    <location>
        <begin position="220"/>
        <end position="229"/>
    </location>
</feature>
<feature type="compositionally biased region" description="Polar residues" evidence="1">
    <location>
        <begin position="104"/>
        <end position="117"/>
    </location>
</feature>
<feature type="compositionally biased region" description="Polar residues" evidence="1">
    <location>
        <begin position="532"/>
        <end position="541"/>
    </location>
</feature>
<feature type="compositionally biased region" description="Low complexity" evidence="1">
    <location>
        <begin position="128"/>
        <end position="143"/>
    </location>
</feature>
<feature type="compositionally biased region" description="Basic and acidic residues" evidence="1">
    <location>
        <begin position="340"/>
        <end position="350"/>
    </location>
</feature>
<name>A0A4D9CSP9_9STRA</name>
<gene>
    <name evidence="2" type="ORF">NSK_006825</name>
</gene>
<dbReference type="PANTHER" id="PTHR35381">
    <property type="entry name" value="EF-HAND DOMAIN-CONTAINING PROTEIN"/>
    <property type="match status" value="1"/>
</dbReference>
<evidence type="ECO:0000256" key="1">
    <source>
        <dbReference type="SAM" id="MobiDB-lite"/>
    </source>
</evidence>
<feature type="region of interest" description="Disordered" evidence="1">
    <location>
        <begin position="1"/>
        <end position="276"/>
    </location>
</feature>
<feature type="compositionally biased region" description="Basic and acidic residues" evidence="1">
    <location>
        <begin position="445"/>
        <end position="455"/>
    </location>
</feature>
<protein>
    <submittedName>
        <fullName evidence="2">Uncharacterized protein</fullName>
    </submittedName>
</protein>
<dbReference type="AlphaFoldDB" id="A0A4D9CSP9"/>
<feature type="compositionally biased region" description="Basic and acidic residues" evidence="1">
    <location>
        <begin position="405"/>
        <end position="432"/>
    </location>
</feature>
<feature type="region of interest" description="Disordered" evidence="1">
    <location>
        <begin position="400"/>
        <end position="432"/>
    </location>
</feature>
<dbReference type="Proteomes" id="UP000355283">
    <property type="component" value="Unassembled WGS sequence"/>
</dbReference>
<keyword evidence="3" id="KW-1185">Reference proteome</keyword>
<feature type="compositionally biased region" description="Polar residues" evidence="1">
    <location>
        <begin position="47"/>
        <end position="57"/>
    </location>
</feature>
<comment type="caution">
    <text evidence="2">The sequence shown here is derived from an EMBL/GenBank/DDBJ whole genome shotgun (WGS) entry which is preliminary data.</text>
</comment>
<organism evidence="2 3">
    <name type="scientific">Nannochloropsis salina CCMP1776</name>
    <dbReference type="NCBI Taxonomy" id="1027361"/>
    <lineage>
        <taxon>Eukaryota</taxon>
        <taxon>Sar</taxon>
        <taxon>Stramenopiles</taxon>
        <taxon>Ochrophyta</taxon>
        <taxon>Eustigmatophyceae</taxon>
        <taxon>Eustigmatales</taxon>
        <taxon>Monodopsidaceae</taxon>
        <taxon>Microchloropsis</taxon>
        <taxon>Microchloropsis salina</taxon>
    </lineage>
</organism>
<reference evidence="2 3" key="1">
    <citation type="submission" date="2019-01" db="EMBL/GenBank/DDBJ databases">
        <title>Nuclear Genome Assembly of the Microalgal Biofuel strain Nannochloropsis salina CCMP1776.</title>
        <authorList>
            <person name="Hovde B."/>
        </authorList>
    </citation>
    <scope>NUCLEOTIDE SEQUENCE [LARGE SCALE GENOMIC DNA]</scope>
    <source>
        <strain evidence="2 3">CCMP1776</strain>
    </source>
</reference>
<evidence type="ECO:0000313" key="2">
    <source>
        <dbReference type="EMBL" id="TFJ81574.1"/>
    </source>
</evidence>
<accession>A0A4D9CSP9</accession>
<feature type="region of interest" description="Disordered" evidence="1">
    <location>
        <begin position="327"/>
        <end position="350"/>
    </location>
</feature>
<feature type="region of interest" description="Disordered" evidence="1">
    <location>
        <begin position="532"/>
        <end position="596"/>
    </location>
</feature>
<feature type="compositionally biased region" description="Basic and acidic residues" evidence="1">
    <location>
        <begin position="547"/>
        <end position="569"/>
    </location>
</feature>
<evidence type="ECO:0000313" key="3">
    <source>
        <dbReference type="Proteomes" id="UP000355283"/>
    </source>
</evidence>